<evidence type="ECO:0000259" key="1">
    <source>
        <dbReference type="Pfam" id="PF11558"/>
    </source>
</evidence>
<proteinExistence type="predicted"/>
<dbReference type="Gene3D" id="1.20.120.1020">
    <property type="entry name" value="Prion-inhibition and propagation, HeLo domain"/>
    <property type="match status" value="1"/>
</dbReference>
<gene>
    <name evidence="4" type="ORF">FUG_LOCUS230226</name>
    <name evidence="3" type="ORF">MDCFG202_LOCUS205485</name>
</gene>
<dbReference type="AlphaFoldDB" id="A0A2H3FQ39"/>
<evidence type="ECO:0008006" key="6">
    <source>
        <dbReference type="Google" id="ProtNLM"/>
    </source>
</evidence>
<evidence type="ECO:0000313" key="5">
    <source>
        <dbReference type="Proteomes" id="UP000746612"/>
    </source>
</evidence>
<dbReference type="InterPro" id="IPR038305">
    <property type="entry name" value="HeLo_sf"/>
</dbReference>
<protein>
    <recommendedName>
        <fullName evidence="6">Prion-inhibition and propagation HeLo domain-containing protein</fullName>
    </recommendedName>
</protein>
<evidence type="ECO:0000313" key="3">
    <source>
        <dbReference type="EMBL" id="CAG1980650.1"/>
    </source>
</evidence>
<dbReference type="PANTHER" id="PTHR37542">
    <property type="entry name" value="HELO DOMAIN-CONTAINING PROTEIN-RELATED"/>
    <property type="match status" value="1"/>
</dbReference>
<feature type="domain" description="Prion-inhibition and propagation HeLo" evidence="2">
    <location>
        <begin position="6"/>
        <end position="200"/>
    </location>
</feature>
<organism evidence="3 5">
    <name type="scientific">Gibberella zeae</name>
    <name type="common">Wheat head blight fungus</name>
    <name type="synonym">Fusarium graminearum</name>
    <dbReference type="NCBI Taxonomy" id="5518"/>
    <lineage>
        <taxon>Eukaryota</taxon>
        <taxon>Fungi</taxon>
        <taxon>Dikarya</taxon>
        <taxon>Ascomycota</taxon>
        <taxon>Pezizomycotina</taxon>
        <taxon>Sordariomycetes</taxon>
        <taxon>Hypocreomycetidae</taxon>
        <taxon>Hypocreales</taxon>
        <taxon>Nectriaceae</taxon>
        <taxon>Fusarium</taxon>
    </lineage>
</organism>
<reference evidence="4" key="1">
    <citation type="submission" date="2019-04" db="EMBL/GenBank/DDBJ databases">
        <authorList>
            <person name="Melise S."/>
            <person name="Noan J."/>
            <person name="Okalmin O."/>
        </authorList>
    </citation>
    <scope>NUCLEOTIDE SEQUENCE</scope>
    <source>
        <strain evidence="4">FN9</strain>
    </source>
</reference>
<sequence length="289" mass="33018">MAEIFGIVSGALSVAAIFNNCVDTFQYIQLGRRFGEDFQRYQLKLDLAKTRLGRWGEAISINNEPRFSYTTSADKEVNIAREILEDIASCFEGAQKKSSRYANRADQRELEVFGESDMNPMLRRLHRHSKDIARQRQKTTSIIKKTKWALYDAKSLERTIDQICSWIDELEKLFPAESTQTRLVEREIQMINDKPSLEALEDAASGIDPVMQDAVQRKLNMIEGHNTAEFVNLEGSAKFLVGNVFSETFLQRDVLFNDRTKNSMRTVSATNQSRLQVGNVYGGRGIWED</sequence>
<evidence type="ECO:0000259" key="2">
    <source>
        <dbReference type="Pfam" id="PF14479"/>
    </source>
</evidence>
<name>A0A2H3FQ39_GIBZA</name>
<dbReference type="Proteomes" id="UP000746612">
    <property type="component" value="Unassembled WGS sequence"/>
</dbReference>
<dbReference type="InterPro" id="IPR021084">
    <property type="entry name" value="Het-s_prion_dom"/>
</dbReference>
<dbReference type="Pfam" id="PF14479">
    <property type="entry name" value="HeLo"/>
    <property type="match status" value="1"/>
</dbReference>
<dbReference type="InterPro" id="IPR029498">
    <property type="entry name" value="HeLo_dom"/>
</dbReference>
<accession>A0A2H3FQ39</accession>
<evidence type="ECO:0000313" key="4">
    <source>
        <dbReference type="EMBL" id="VIO56850.1"/>
    </source>
</evidence>
<reference evidence="3" key="2">
    <citation type="submission" date="2021-03" db="EMBL/GenBank/DDBJ databases">
        <authorList>
            <person name="Alouane T."/>
            <person name="Langin T."/>
            <person name="Bonhomme L."/>
        </authorList>
    </citation>
    <scope>NUCLEOTIDE SEQUENCE</scope>
    <source>
        <strain evidence="3">MDC_Fg202</strain>
    </source>
</reference>
<dbReference type="Pfam" id="PF11558">
    <property type="entry name" value="HET-s_218-289"/>
    <property type="match status" value="1"/>
</dbReference>
<dbReference type="EMBL" id="CAAKMV010000126">
    <property type="protein sequence ID" value="VIO56850.1"/>
    <property type="molecule type" value="Genomic_DNA"/>
</dbReference>
<feature type="domain" description="Het-s prion-forming" evidence="1">
    <location>
        <begin position="218"/>
        <end position="282"/>
    </location>
</feature>
<dbReference type="PANTHER" id="PTHR37542:SF3">
    <property type="entry name" value="PRION-INHIBITION AND PROPAGATION HELO DOMAIN-CONTAINING PROTEIN"/>
    <property type="match status" value="1"/>
</dbReference>
<dbReference type="EMBL" id="CAJPIJ010000118">
    <property type="protein sequence ID" value="CAG1980650.1"/>
    <property type="molecule type" value="Genomic_DNA"/>
</dbReference>